<keyword evidence="1" id="KW-0472">Membrane</keyword>
<evidence type="ECO:0000259" key="2">
    <source>
        <dbReference type="Pfam" id="PF01926"/>
    </source>
</evidence>
<evidence type="ECO:0000256" key="1">
    <source>
        <dbReference type="SAM" id="Phobius"/>
    </source>
</evidence>
<gene>
    <name evidence="3" type="ORF">Pan44_50110</name>
</gene>
<dbReference type="Pfam" id="PF01926">
    <property type="entry name" value="MMR_HSR1"/>
    <property type="match status" value="1"/>
</dbReference>
<keyword evidence="4" id="KW-1185">Reference proteome</keyword>
<dbReference type="Proteomes" id="UP000315700">
    <property type="component" value="Chromosome"/>
</dbReference>
<protein>
    <recommendedName>
        <fullName evidence="2">G domain-containing protein</fullName>
    </recommendedName>
</protein>
<feature type="domain" description="G" evidence="2">
    <location>
        <begin position="35"/>
        <end position="147"/>
    </location>
</feature>
<organism evidence="3 4">
    <name type="scientific">Caulifigura coniformis</name>
    <dbReference type="NCBI Taxonomy" id="2527983"/>
    <lineage>
        <taxon>Bacteria</taxon>
        <taxon>Pseudomonadati</taxon>
        <taxon>Planctomycetota</taxon>
        <taxon>Planctomycetia</taxon>
        <taxon>Planctomycetales</taxon>
        <taxon>Planctomycetaceae</taxon>
        <taxon>Caulifigura</taxon>
    </lineage>
</organism>
<dbReference type="Gene3D" id="3.40.50.300">
    <property type="entry name" value="P-loop containing nucleotide triphosphate hydrolases"/>
    <property type="match status" value="1"/>
</dbReference>
<dbReference type="AlphaFoldDB" id="A0A517SLF1"/>
<feature type="transmembrane region" description="Helical" evidence="1">
    <location>
        <begin position="327"/>
        <end position="354"/>
    </location>
</feature>
<keyword evidence="1" id="KW-0812">Transmembrane</keyword>
<proteinExistence type="predicted"/>
<name>A0A517SLF1_9PLAN</name>
<dbReference type="EMBL" id="CP036271">
    <property type="protein sequence ID" value="QDT56948.1"/>
    <property type="molecule type" value="Genomic_DNA"/>
</dbReference>
<evidence type="ECO:0000313" key="3">
    <source>
        <dbReference type="EMBL" id="QDT56948.1"/>
    </source>
</evidence>
<dbReference type="KEGG" id="ccos:Pan44_50110"/>
<dbReference type="CDD" id="cd00882">
    <property type="entry name" value="Ras_like_GTPase"/>
    <property type="match status" value="1"/>
</dbReference>
<accession>A0A517SLF1</accession>
<dbReference type="SUPFAM" id="SSF52540">
    <property type="entry name" value="P-loop containing nucleoside triphosphate hydrolases"/>
    <property type="match status" value="1"/>
</dbReference>
<evidence type="ECO:0000313" key="4">
    <source>
        <dbReference type="Proteomes" id="UP000315700"/>
    </source>
</evidence>
<sequence>MWNPFKKLSPSHDGDEEFLTQRAKLLAAAPIPRLWLFGKTGSGKSSIVRYLTGAPEAVIGAGFRPQTQSARLFSFPDDELPIVRFLDTRGLGEANYDPSADLAQFDDVAHLLIVTVRVTDQAVEDVIRPLRDLRKAEPGRPVLLVVTCLHDAYPGQQHPDPDPFGSDLTPLPDSLPTNLHRAIEAQYQRFDGLFDRAVPVDLTPADEGYAQPDFGGQRLKQAILDLLPAAYRQTLLQMDQLRDVIGEMYERRTAPIILSHSALAASAAAVPLPWVDLPVVMAIQSHMVHRLARLNKQRLDAATLAHGSMAVGGRIAFRMGLRELLKFIPWVGMAVNAAAAFAITYATGAAWNWYFVQVRQGHIPTDEELRTVYQQQLQSGAKLWRSTQAEKTS</sequence>
<keyword evidence="1" id="KW-1133">Transmembrane helix</keyword>
<reference evidence="3 4" key="1">
    <citation type="submission" date="2019-02" db="EMBL/GenBank/DDBJ databases">
        <title>Deep-cultivation of Planctomycetes and their phenomic and genomic characterization uncovers novel biology.</title>
        <authorList>
            <person name="Wiegand S."/>
            <person name="Jogler M."/>
            <person name="Boedeker C."/>
            <person name="Pinto D."/>
            <person name="Vollmers J."/>
            <person name="Rivas-Marin E."/>
            <person name="Kohn T."/>
            <person name="Peeters S.H."/>
            <person name="Heuer A."/>
            <person name="Rast P."/>
            <person name="Oberbeckmann S."/>
            <person name="Bunk B."/>
            <person name="Jeske O."/>
            <person name="Meyerdierks A."/>
            <person name="Storesund J.E."/>
            <person name="Kallscheuer N."/>
            <person name="Luecker S."/>
            <person name="Lage O.M."/>
            <person name="Pohl T."/>
            <person name="Merkel B.J."/>
            <person name="Hornburger P."/>
            <person name="Mueller R.-W."/>
            <person name="Bruemmer F."/>
            <person name="Labrenz M."/>
            <person name="Spormann A.M."/>
            <person name="Op den Camp H."/>
            <person name="Overmann J."/>
            <person name="Amann R."/>
            <person name="Jetten M.S.M."/>
            <person name="Mascher T."/>
            <person name="Medema M.H."/>
            <person name="Devos D.P."/>
            <person name="Kaster A.-K."/>
            <person name="Ovreas L."/>
            <person name="Rohde M."/>
            <person name="Galperin M.Y."/>
            <person name="Jogler C."/>
        </authorList>
    </citation>
    <scope>NUCLEOTIDE SEQUENCE [LARGE SCALE GENOMIC DNA]</scope>
    <source>
        <strain evidence="3 4">Pan44</strain>
    </source>
</reference>
<dbReference type="InterPro" id="IPR006073">
    <property type="entry name" value="GTP-bd"/>
</dbReference>
<dbReference type="RefSeq" id="WP_197453620.1">
    <property type="nucleotide sequence ID" value="NZ_CP036271.1"/>
</dbReference>
<dbReference type="InterPro" id="IPR027417">
    <property type="entry name" value="P-loop_NTPase"/>
</dbReference>
<dbReference type="InParanoid" id="A0A517SLF1"/>
<dbReference type="GO" id="GO:0005525">
    <property type="term" value="F:GTP binding"/>
    <property type="evidence" value="ECO:0007669"/>
    <property type="project" value="InterPro"/>
</dbReference>